<proteinExistence type="predicted"/>
<gene>
    <name evidence="3" type="ORF">NDI37_11645</name>
</gene>
<dbReference type="Gene3D" id="2.30.30.40">
    <property type="entry name" value="SH3 Domains"/>
    <property type="match status" value="1"/>
</dbReference>
<protein>
    <submittedName>
        <fullName evidence="3">SH3 domain-containing protein</fullName>
    </submittedName>
</protein>
<name>A0ABV0JNU3_9CYAN</name>
<dbReference type="PROSITE" id="PS51781">
    <property type="entry name" value="SH3B"/>
    <property type="match status" value="1"/>
</dbReference>
<evidence type="ECO:0000313" key="4">
    <source>
        <dbReference type="Proteomes" id="UP001442494"/>
    </source>
</evidence>
<keyword evidence="4" id="KW-1185">Reference proteome</keyword>
<comment type="caution">
    <text evidence="3">The sequence shown here is derived from an EMBL/GenBank/DDBJ whole genome shotgun (WGS) entry which is preliminary data.</text>
</comment>
<evidence type="ECO:0000313" key="3">
    <source>
        <dbReference type="EMBL" id="MEP0865120.1"/>
    </source>
</evidence>
<dbReference type="Proteomes" id="UP001442494">
    <property type="component" value="Unassembled WGS sequence"/>
</dbReference>
<dbReference type="Pfam" id="PF08239">
    <property type="entry name" value="SH3_3"/>
    <property type="match status" value="1"/>
</dbReference>
<dbReference type="SMART" id="SM00287">
    <property type="entry name" value="SH3b"/>
    <property type="match status" value="1"/>
</dbReference>
<reference evidence="3 4" key="1">
    <citation type="submission" date="2022-04" db="EMBL/GenBank/DDBJ databases">
        <title>Positive selection, recombination, and allopatry shape intraspecific diversity of widespread and dominant cyanobacteria.</title>
        <authorList>
            <person name="Wei J."/>
            <person name="Shu W."/>
            <person name="Hu C."/>
        </authorList>
    </citation>
    <scope>NUCLEOTIDE SEQUENCE [LARGE SCALE GENOMIC DNA]</scope>
    <source>
        <strain evidence="3 4">GB2-A5</strain>
    </source>
</reference>
<keyword evidence="1" id="KW-0732">Signal</keyword>
<dbReference type="InterPro" id="IPR003646">
    <property type="entry name" value="SH3-like_bac-type"/>
</dbReference>
<evidence type="ECO:0000256" key="1">
    <source>
        <dbReference type="SAM" id="SignalP"/>
    </source>
</evidence>
<evidence type="ECO:0000259" key="2">
    <source>
        <dbReference type="PROSITE" id="PS51781"/>
    </source>
</evidence>
<organism evidence="3 4">
    <name type="scientific">Funiculus sociatus GB2-A5</name>
    <dbReference type="NCBI Taxonomy" id="2933946"/>
    <lineage>
        <taxon>Bacteria</taxon>
        <taxon>Bacillati</taxon>
        <taxon>Cyanobacteriota</taxon>
        <taxon>Cyanophyceae</taxon>
        <taxon>Coleofasciculales</taxon>
        <taxon>Coleofasciculaceae</taxon>
        <taxon>Funiculus</taxon>
    </lineage>
</organism>
<feature type="signal peptide" evidence="1">
    <location>
        <begin position="1"/>
        <end position="32"/>
    </location>
</feature>
<accession>A0ABV0JNU3</accession>
<sequence length="128" mass="13890">MRIVKNVLVNTQVVALTGLVATLMLSAAPASAQSKIPQREMSYCMATLTGQTPGARVNLRSGPGTNYQQKGYGLVGDRVHILRESGGTPQDLAVVENRQGFSWYRVGFPKSGARGWVRGDFMTPECFN</sequence>
<dbReference type="RefSeq" id="WP_242019295.1">
    <property type="nucleotide sequence ID" value="NZ_JAMPKK010000022.1"/>
</dbReference>
<feature type="chain" id="PRO_5047300438" evidence="1">
    <location>
        <begin position="33"/>
        <end position="128"/>
    </location>
</feature>
<feature type="domain" description="SH3b" evidence="2">
    <location>
        <begin position="43"/>
        <end position="126"/>
    </location>
</feature>
<dbReference type="EMBL" id="JAMPKK010000022">
    <property type="protein sequence ID" value="MEP0865120.1"/>
    <property type="molecule type" value="Genomic_DNA"/>
</dbReference>